<protein>
    <submittedName>
        <fullName evidence="1">VIR protein</fullName>
    </submittedName>
</protein>
<sequence>MSENILNIGKWKDEYPFLRNVWTTYNDFDNDVDVNDYNSYNSLCYYILKDNNEELIKYSNFCMKILRNLGYLSVVPKIFAPTSERCNMLYNWIYNSIDENKITKYIVDKCFKMYTDDMEAKGLIPNCSKLSYENDFEEPKKMTLLQIFEYNMQIIIDILKDKSYPDNIPWRKFICECVKIYKYMNDTYCPKQENKKHESTCLKLSHFKIAYNMFRNNIGALNYYIPSLDNIDDEFKVNCPREPNQVLNSARVTYPDTTSRMGLSTAAGDYDAALAEDLRAPHEIVDSSMKNITTTIGTLAGASSVLALLYRFTPAGRFVNPRLRRIGERANNNFYPEGESRLLFDEFAQGDINTYNIGYEAA</sequence>
<proteinExistence type="predicted"/>
<dbReference type="InterPro" id="IPR008780">
    <property type="entry name" value="Plasmodium_Vir"/>
</dbReference>
<organism evidence="1 2">
    <name type="scientific">Plasmodium vivax</name>
    <name type="common">malaria parasite P. vivax</name>
    <dbReference type="NCBI Taxonomy" id="5855"/>
    <lineage>
        <taxon>Eukaryota</taxon>
        <taxon>Sar</taxon>
        <taxon>Alveolata</taxon>
        <taxon>Apicomplexa</taxon>
        <taxon>Aconoidasida</taxon>
        <taxon>Haemosporida</taxon>
        <taxon>Plasmodiidae</taxon>
        <taxon>Plasmodium</taxon>
        <taxon>Plasmodium (Plasmodium)</taxon>
    </lineage>
</organism>
<evidence type="ECO:0000313" key="2">
    <source>
        <dbReference type="Proteomes" id="UP000305196"/>
    </source>
</evidence>
<dbReference type="Pfam" id="PF05795">
    <property type="entry name" value="Plasmodium_Vir"/>
    <property type="match status" value="1"/>
</dbReference>
<reference evidence="1 2" key="1">
    <citation type="submission" date="2016-07" db="EMBL/GenBank/DDBJ databases">
        <authorList>
            <consortium name="Pathogen Informatics"/>
        </authorList>
    </citation>
    <scope>NUCLEOTIDE SEQUENCE [LARGE SCALE GENOMIC DNA]</scope>
</reference>
<dbReference type="EMBL" id="LT615265">
    <property type="protein sequence ID" value="SCO73005.1"/>
    <property type="molecule type" value="Genomic_DNA"/>
</dbReference>
<dbReference type="VEuPathDB" id="PlasmoDB:PVP01_0001250"/>
<dbReference type="AlphaFoldDB" id="A0A1G4HDK2"/>
<evidence type="ECO:0000313" key="1">
    <source>
        <dbReference type="EMBL" id="SCO73005.1"/>
    </source>
</evidence>
<dbReference type="VEuPathDB" id="PlasmoDB:PVW1_100010500"/>
<dbReference type="Proteomes" id="UP000305196">
    <property type="component" value="Chromosome 10"/>
</dbReference>
<gene>
    <name evidence="1" type="ORF">PVC01_100007600</name>
</gene>
<name>A0A1G4HDK2_PLAVI</name>
<accession>A0A1G4HDK2</accession>
<dbReference type="VEuPathDB" id="PlasmoDB:PVPAM_100006700"/>